<sequence>MSPYISRVVRGECIWEYAPKAQEGLNELLRSDSFAHGELVGLIEDSEQRGGLGKAYGRKEELDYRAPLPFAPDKAHAPPWLGELKVVGKRGVEHRLYFSEPDGTDENIVVAVGYGYKERGSDLFGIKQRDHITKVMGYTKYVFRTLGYTCRPFE</sequence>
<dbReference type="AlphaFoldDB" id="A0AB73U4N6"/>
<dbReference type="EMBL" id="CP041150">
    <property type="protein sequence ID" value="QDF71901.1"/>
    <property type="molecule type" value="Genomic_DNA"/>
</dbReference>
<accession>A0AB73U4N6</accession>
<dbReference type="Proteomes" id="UP000317728">
    <property type="component" value="Chromosome"/>
</dbReference>
<evidence type="ECO:0000313" key="1">
    <source>
        <dbReference type="EMBL" id="QDF71901.1"/>
    </source>
</evidence>
<reference evidence="1 2" key="1">
    <citation type="submission" date="2019-06" db="EMBL/GenBank/DDBJ databases">
        <title>Whole geneome sequnce of Mycobacteroides chelonae M77 isolated from bovine milk from Meghalaya, India.</title>
        <authorList>
            <person name="Vise E."/>
            <person name="Das S."/>
            <person name="Garg A."/>
            <person name="Ghatak S."/>
            <person name="Shakuntala I."/>
            <person name="Milton A.A.P."/>
            <person name="Karam A."/>
            <person name="Sanjukta R."/>
            <person name="Puro K."/>
            <person name="Sen A."/>
        </authorList>
    </citation>
    <scope>NUCLEOTIDE SEQUENCE [LARGE SCALE GENOMIC DNA]</scope>
    <source>
        <strain evidence="1 2">M77</strain>
    </source>
</reference>
<gene>
    <name evidence="1" type="ORF">FJK96_18235</name>
</gene>
<protein>
    <submittedName>
        <fullName evidence="1">Uncharacterized protein</fullName>
    </submittedName>
</protein>
<proteinExistence type="predicted"/>
<dbReference type="RefSeq" id="WP_075908146.1">
    <property type="nucleotide sequence ID" value="NZ_CP041150.1"/>
</dbReference>
<evidence type="ECO:0000313" key="2">
    <source>
        <dbReference type="Proteomes" id="UP000317728"/>
    </source>
</evidence>
<name>A0AB73U4N6_MYCCH</name>
<organism evidence="1 2">
    <name type="scientific">Mycobacteroides chelonae</name>
    <name type="common">Mycobacterium chelonae</name>
    <dbReference type="NCBI Taxonomy" id="1774"/>
    <lineage>
        <taxon>Bacteria</taxon>
        <taxon>Bacillati</taxon>
        <taxon>Actinomycetota</taxon>
        <taxon>Actinomycetes</taxon>
        <taxon>Mycobacteriales</taxon>
        <taxon>Mycobacteriaceae</taxon>
        <taxon>Mycobacteroides</taxon>
    </lineage>
</organism>